<sequence>MTAVVVRESQGGASLEVTPPVLITEAATARRTGVLDEVWTAAARVEGLQWEMDQAEDCLVRAMRNATAAGAGLPDLAIASGLGFADIERLMQ</sequence>
<dbReference type="AlphaFoldDB" id="A0AB39YQR2"/>
<evidence type="ECO:0000313" key="1">
    <source>
        <dbReference type="EMBL" id="XDV71241.1"/>
    </source>
</evidence>
<dbReference type="RefSeq" id="WP_207595385.1">
    <property type="nucleotide sequence ID" value="NZ_CP165735.1"/>
</dbReference>
<protein>
    <submittedName>
        <fullName evidence="1">Uncharacterized protein</fullName>
    </submittedName>
</protein>
<gene>
    <name evidence="1" type="ORF">ABQM86_20155</name>
</gene>
<accession>A0AB39YQR2</accession>
<proteinExistence type="predicted"/>
<name>A0AB39YQR2_9MICC</name>
<reference evidence="1" key="1">
    <citation type="submission" date="2024-07" db="EMBL/GenBank/DDBJ databases">
        <authorList>
            <person name="Li J."/>
            <person name="Wei H."/>
            <person name="Ma J."/>
        </authorList>
    </citation>
    <scope>NUCLEOTIDE SEQUENCE</scope>
    <source>
        <strain evidence="1">AMU7</strain>
    </source>
</reference>
<dbReference type="EMBL" id="CP165735">
    <property type="protein sequence ID" value="XDV71241.1"/>
    <property type="molecule type" value="Genomic_DNA"/>
</dbReference>
<organism evidence="1">
    <name type="scientific">Paenarthrobacter sp. AMU7</name>
    <dbReference type="NCBI Taxonomy" id="3162492"/>
    <lineage>
        <taxon>Bacteria</taxon>
        <taxon>Bacillati</taxon>
        <taxon>Actinomycetota</taxon>
        <taxon>Actinomycetes</taxon>
        <taxon>Micrococcales</taxon>
        <taxon>Micrococcaceae</taxon>
        <taxon>Paenarthrobacter</taxon>
    </lineage>
</organism>